<feature type="domain" description="ComEC/Rec2-related protein" evidence="7">
    <location>
        <begin position="266"/>
        <end position="541"/>
    </location>
</feature>
<feature type="transmembrane region" description="Helical" evidence="6">
    <location>
        <begin position="48"/>
        <end position="68"/>
    </location>
</feature>
<organism evidence="8 9">
    <name type="scientific">Devosia rhizoryzae</name>
    <dbReference type="NCBI Taxonomy" id="2774137"/>
    <lineage>
        <taxon>Bacteria</taxon>
        <taxon>Pseudomonadati</taxon>
        <taxon>Pseudomonadota</taxon>
        <taxon>Alphaproteobacteria</taxon>
        <taxon>Hyphomicrobiales</taxon>
        <taxon>Devosiaceae</taxon>
        <taxon>Devosia</taxon>
    </lineage>
</organism>
<evidence type="ECO:0000256" key="3">
    <source>
        <dbReference type="ARBA" id="ARBA00022692"/>
    </source>
</evidence>
<feature type="transmembrane region" description="Helical" evidence="6">
    <location>
        <begin position="526"/>
        <end position="543"/>
    </location>
</feature>
<evidence type="ECO:0000256" key="2">
    <source>
        <dbReference type="ARBA" id="ARBA00022475"/>
    </source>
</evidence>
<keyword evidence="5 6" id="KW-0472">Membrane</keyword>
<evidence type="ECO:0000256" key="6">
    <source>
        <dbReference type="SAM" id="Phobius"/>
    </source>
</evidence>
<sequence length="710" mass="75501">MASEQTLGSAVSPARQQWPPNAVAASPVWSLSRSVRQAILTATDNRRLFVLLPFSLIAGLTIYAVLPAEPAPELFALGTALMLGSLALALWQRSLNQLRWATQLAALWLGFCLLPIHAALFGTSMLAYPAYGIYEAQVDEIISSDGEERRLVASNLVPIGDSRPIDIRRARLLLPADVDLQPGDRMRAELRLAPIPGPVLPGAHDSQFHSYFIGIGAYGSATGSVERIKEGETVNLGRQVQALRDRIAARIDAVLEDDTAAIGKAMVVGDQSGISDEIRDVMAASGLAHIYSISGLHLSIVAGGVFWLVRLLLASVPLLVSWPAKHIAAVAGIIAAFLYLLLAGGVDNVPAFRSTLMLALIFGAVLAGRLALTMRNVAIAAILIILIDPASVFRPSFQLSFAAVVGLIGIYEMPQRWGNAAGGGVGRLARTVAATGWTSLIAGAATLLFSAHHFQQTSPLSVVGNVLALPFVGLVIMPFGALSVLLMPFNLEAPALLLMGWGIDRMVDVAELVAGWSAGITGNPLLSGWTLVCGLGALAWFSFFENRWRLLGPVVAAALILILGFDSRPDVLISDTTQAVAVRDGDGMALATGRTGSFAVDVWSQNYQTKIAAVHSGARCDSLGCIVRTPDYSIAIVANAAAFAEDCGTHDLVIARVYAPANCNKDGVFIGPSKLRYGGVHWLNWDQNTGRFDVRPAIPNSTRPWRVSPR</sequence>
<feature type="transmembrane region" description="Helical" evidence="6">
    <location>
        <begin position="352"/>
        <end position="372"/>
    </location>
</feature>
<dbReference type="Proteomes" id="UP000595857">
    <property type="component" value="Chromosome"/>
</dbReference>
<feature type="transmembrane region" description="Helical" evidence="6">
    <location>
        <begin position="392"/>
        <end position="411"/>
    </location>
</feature>
<name>A0ABX7C8C9_9HYPH</name>
<keyword evidence="2" id="KW-1003">Cell membrane</keyword>
<proteinExistence type="predicted"/>
<dbReference type="NCBIfam" id="TIGR00360">
    <property type="entry name" value="ComEC_N-term"/>
    <property type="match status" value="1"/>
</dbReference>
<evidence type="ECO:0000256" key="1">
    <source>
        <dbReference type="ARBA" id="ARBA00004651"/>
    </source>
</evidence>
<evidence type="ECO:0000313" key="8">
    <source>
        <dbReference type="EMBL" id="QQR40520.1"/>
    </source>
</evidence>
<evidence type="ECO:0000256" key="4">
    <source>
        <dbReference type="ARBA" id="ARBA00022989"/>
    </source>
</evidence>
<keyword evidence="9" id="KW-1185">Reference proteome</keyword>
<protein>
    <submittedName>
        <fullName evidence="8">ComEC/Rec2 family competence protein</fullName>
    </submittedName>
</protein>
<feature type="transmembrane region" description="Helical" evidence="6">
    <location>
        <begin position="550"/>
        <end position="567"/>
    </location>
</feature>
<dbReference type="PANTHER" id="PTHR30619:SF1">
    <property type="entry name" value="RECOMBINATION PROTEIN 2"/>
    <property type="match status" value="1"/>
</dbReference>
<feature type="transmembrane region" description="Helical" evidence="6">
    <location>
        <begin position="104"/>
        <end position="128"/>
    </location>
</feature>
<reference evidence="8 9" key="1">
    <citation type="submission" date="2021-01" db="EMBL/GenBank/DDBJ databases">
        <title>Genome seq and assembly of Devosia sp. LEGU1.</title>
        <authorList>
            <person name="Chhetri G."/>
        </authorList>
    </citation>
    <scope>NUCLEOTIDE SEQUENCE [LARGE SCALE GENOMIC DNA]</scope>
    <source>
        <strain evidence="8 9">LEGU1</strain>
    </source>
</reference>
<dbReference type="InterPro" id="IPR004477">
    <property type="entry name" value="ComEC_N"/>
</dbReference>
<dbReference type="RefSeq" id="WP_201635901.1">
    <property type="nucleotide sequence ID" value="NZ_CP068046.1"/>
</dbReference>
<keyword evidence="4 6" id="KW-1133">Transmembrane helix</keyword>
<evidence type="ECO:0000313" key="9">
    <source>
        <dbReference type="Proteomes" id="UP000595857"/>
    </source>
</evidence>
<comment type="subcellular location">
    <subcellularLocation>
        <location evidence="1">Cell membrane</location>
        <topology evidence="1">Multi-pass membrane protein</topology>
    </subcellularLocation>
</comment>
<dbReference type="Pfam" id="PF03772">
    <property type="entry name" value="Competence"/>
    <property type="match status" value="1"/>
</dbReference>
<feature type="transmembrane region" description="Helical" evidence="6">
    <location>
        <begin position="296"/>
        <end position="320"/>
    </location>
</feature>
<feature type="transmembrane region" description="Helical" evidence="6">
    <location>
        <begin position="74"/>
        <end position="92"/>
    </location>
</feature>
<dbReference type="PANTHER" id="PTHR30619">
    <property type="entry name" value="DNA INTERNALIZATION/COMPETENCE PROTEIN COMEC/REC2"/>
    <property type="match status" value="1"/>
</dbReference>
<dbReference type="EMBL" id="CP068046">
    <property type="protein sequence ID" value="QQR40520.1"/>
    <property type="molecule type" value="Genomic_DNA"/>
</dbReference>
<feature type="transmembrane region" description="Helical" evidence="6">
    <location>
        <begin position="431"/>
        <end position="450"/>
    </location>
</feature>
<evidence type="ECO:0000259" key="7">
    <source>
        <dbReference type="Pfam" id="PF03772"/>
    </source>
</evidence>
<feature type="transmembrane region" description="Helical" evidence="6">
    <location>
        <begin position="462"/>
        <end position="489"/>
    </location>
</feature>
<evidence type="ECO:0000256" key="5">
    <source>
        <dbReference type="ARBA" id="ARBA00023136"/>
    </source>
</evidence>
<gene>
    <name evidence="8" type="ORF">JI748_05845</name>
</gene>
<feature type="transmembrane region" description="Helical" evidence="6">
    <location>
        <begin position="327"/>
        <end position="346"/>
    </location>
</feature>
<accession>A0ABX7C8C9</accession>
<keyword evidence="3 6" id="KW-0812">Transmembrane</keyword>
<dbReference type="InterPro" id="IPR052159">
    <property type="entry name" value="Competence_DNA_uptake"/>
</dbReference>